<name>A0A6C0B2N6_9ZZZZ</name>
<evidence type="ECO:0000313" key="1">
    <source>
        <dbReference type="EMBL" id="QHS85798.1"/>
    </source>
</evidence>
<sequence>MARDMSKTTLALGFFVVALVIGFLSTRSVEGFMQKDAGMPMDGPAMGPYDTSMGGWMSSEHMPLGGLPQNSFKEGNKLMFLVGNETKPECCPAAFTTDSGCVCLTQSDSDLMASRGGNK</sequence>
<dbReference type="EMBL" id="MN739048">
    <property type="protein sequence ID" value="QHS85798.1"/>
    <property type="molecule type" value="Genomic_DNA"/>
</dbReference>
<protein>
    <submittedName>
        <fullName evidence="1">Uncharacterized protein</fullName>
    </submittedName>
</protein>
<proteinExistence type="predicted"/>
<accession>A0A6C0B2N6</accession>
<reference evidence="1" key="1">
    <citation type="journal article" date="2020" name="Nature">
        <title>Giant virus diversity and host interactions through global metagenomics.</title>
        <authorList>
            <person name="Schulz F."/>
            <person name="Roux S."/>
            <person name="Paez-Espino D."/>
            <person name="Jungbluth S."/>
            <person name="Walsh D.A."/>
            <person name="Denef V.J."/>
            <person name="McMahon K.D."/>
            <person name="Konstantinidis K.T."/>
            <person name="Eloe-Fadrosh E.A."/>
            <person name="Kyrpides N.C."/>
            <person name="Woyke T."/>
        </authorList>
    </citation>
    <scope>NUCLEOTIDE SEQUENCE</scope>
    <source>
        <strain evidence="1">GVMAG-M-3300009185-36</strain>
    </source>
</reference>
<dbReference type="AlphaFoldDB" id="A0A6C0B2N6"/>
<organism evidence="1">
    <name type="scientific">viral metagenome</name>
    <dbReference type="NCBI Taxonomy" id="1070528"/>
    <lineage>
        <taxon>unclassified sequences</taxon>
        <taxon>metagenomes</taxon>
        <taxon>organismal metagenomes</taxon>
    </lineage>
</organism>